<comment type="caution">
    <text evidence="12">The sequence shown here is derived from an EMBL/GenBank/DDBJ whole genome shotgun (WGS) entry which is preliminary data.</text>
</comment>
<keyword evidence="9" id="KW-0739">Sodium transport</keyword>
<gene>
    <name evidence="12" type="ORF">HUK45_03940</name>
</gene>
<keyword evidence="2" id="KW-0813">Transport</keyword>
<evidence type="ECO:0000256" key="8">
    <source>
        <dbReference type="ARBA" id="ARBA00023136"/>
    </source>
</evidence>
<keyword evidence="6" id="KW-0915">Sodium</keyword>
<dbReference type="Proteomes" id="UP000645007">
    <property type="component" value="Unassembled WGS sequence"/>
</dbReference>
<evidence type="ECO:0000313" key="13">
    <source>
        <dbReference type="Proteomes" id="UP000645007"/>
    </source>
</evidence>
<feature type="transmembrane region" description="Helical" evidence="10">
    <location>
        <begin position="271"/>
        <end position="296"/>
    </location>
</feature>
<evidence type="ECO:0000259" key="11">
    <source>
        <dbReference type="Pfam" id="PF00999"/>
    </source>
</evidence>
<evidence type="ECO:0000256" key="1">
    <source>
        <dbReference type="ARBA" id="ARBA00004651"/>
    </source>
</evidence>
<keyword evidence="4 10" id="KW-0812">Transmembrane</keyword>
<dbReference type="Pfam" id="PF00999">
    <property type="entry name" value="Na_H_Exchanger"/>
    <property type="match status" value="1"/>
</dbReference>
<dbReference type="EMBL" id="JABUXR010000005">
    <property type="protein sequence ID" value="MBD8085409.1"/>
    <property type="molecule type" value="Genomic_DNA"/>
</dbReference>
<feature type="transmembrane region" description="Helical" evidence="10">
    <location>
        <begin position="308"/>
        <end position="327"/>
    </location>
</feature>
<feature type="transmembrane region" description="Helical" evidence="10">
    <location>
        <begin position="89"/>
        <end position="120"/>
    </location>
</feature>
<feature type="domain" description="Cation/H+ exchanger transmembrane" evidence="11">
    <location>
        <begin position="16"/>
        <end position="394"/>
    </location>
</feature>
<organism evidence="12 13">
    <name type="scientific">Limosilactobacillus urinaemulieris</name>
    <dbReference type="NCBI Taxonomy" id="2742600"/>
    <lineage>
        <taxon>Bacteria</taxon>
        <taxon>Bacillati</taxon>
        <taxon>Bacillota</taxon>
        <taxon>Bacilli</taxon>
        <taxon>Lactobacillales</taxon>
        <taxon>Lactobacillaceae</taxon>
        <taxon>Limosilactobacillus</taxon>
    </lineage>
</organism>
<sequence>MALFISTIVITGAAIVASIIHALVPRISINYVSMIIGVGIALIVPLNRLIAPFHSEVFMYIVAPLIYFEGQTTRINLIRQSVWKIVWTAVILVVIMMVVSGTILSLVGVPIALAFLIAALSTPTDATATEAVSEGLIVPPTQKSFLKMESLFNDASGIILASATALWVEQGNFDYQRTISGFLFSAIGGIVVGVIFALIMISFRRSLYRFNVLISNAQNILFIITPFVVYFIAEELHVSGIIAVVCAGLMQNSESASSRFVYPRQFHTGEVLINLLNELLNNFVFVILGVLIIRVIRDDIFNQDAGFNWIGIGIILYLINIIIRYLFGRGYKMGNRGSWIFSLGGVRGAITLALVFTVANNVTATQFRNIILIEALVVILSMVVPTIVFPFILKHDISEKETIQRMNSLKQAMVEEGLKAVQNIYLPDRVRESVCYDLRDQRSNNSLKDFWQQWFRFSKSPEFSAEERELEQRALRWAFKAERDYLDMVSQRESMREYVFQLYNDVLLAESILIDPDSKLN</sequence>
<keyword evidence="13" id="KW-1185">Reference proteome</keyword>
<dbReference type="InterPro" id="IPR006153">
    <property type="entry name" value="Cation/H_exchanger_TM"/>
</dbReference>
<comment type="subcellular location">
    <subcellularLocation>
        <location evidence="1">Cell membrane</location>
        <topology evidence="1">Multi-pass membrane protein</topology>
    </subcellularLocation>
</comment>
<evidence type="ECO:0000256" key="7">
    <source>
        <dbReference type="ARBA" id="ARBA00023065"/>
    </source>
</evidence>
<dbReference type="PANTHER" id="PTHR10110">
    <property type="entry name" value="SODIUM/HYDROGEN EXCHANGER"/>
    <property type="match status" value="1"/>
</dbReference>
<evidence type="ECO:0000256" key="4">
    <source>
        <dbReference type="ARBA" id="ARBA00022692"/>
    </source>
</evidence>
<evidence type="ECO:0000256" key="9">
    <source>
        <dbReference type="ARBA" id="ARBA00023201"/>
    </source>
</evidence>
<evidence type="ECO:0000256" key="2">
    <source>
        <dbReference type="ARBA" id="ARBA00022448"/>
    </source>
</evidence>
<feature type="transmembrane region" description="Helical" evidence="10">
    <location>
        <begin position="371"/>
        <end position="393"/>
    </location>
</feature>
<evidence type="ECO:0000256" key="10">
    <source>
        <dbReference type="SAM" id="Phobius"/>
    </source>
</evidence>
<feature type="transmembrane region" description="Helical" evidence="10">
    <location>
        <begin position="31"/>
        <end position="51"/>
    </location>
</feature>
<reference evidence="12 13" key="1">
    <citation type="submission" date="2020-06" db="EMBL/GenBank/DDBJ databases">
        <title>Limosilactobacillus sp. nov.</title>
        <authorList>
            <person name="Ksiezarek M."/>
            <person name="Goncalves Ribeiro T."/>
            <person name="Rocha J."/>
            <person name="Grosso F."/>
            <person name="Peixe L."/>
        </authorList>
    </citation>
    <scope>NUCLEOTIDE SEQUENCE [LARGE SCALE GENOMIC DNA]</scope>
    <source>
        <strain evidence="13">c9Ua_26_M</strain>
    </source>
</reference>
<dbReference type="Gene3D" id="6.10.140.1330">
    <property type="match status" value="1"/>
</dbReference>
<keyword evidence="3" id="KW-1003">Cell membrane</keyword>
<dbReference type="RefSeq" id="WP_191911185.1">
    <property type="nucleotide sequence ID" value="NZ_JABUXR010000005.1"/>
</dbReference>
<proteinExistence type="predicted"/>
<feature type="transmembrane region" description="Helical" evidence="10">
    <location>
        <begin position="180"/>
        <end position="203"/>
    </location>
</feature>
<evidence type="ECO:0000256" key="3">
    <source>
        <dbReference type="ARBA" id="ARBA00022475"/>
    </source>
</evidence>
<dbReference type="PANTHER" id="PTHR10110:SF86">
    <property type="entry name" value="SODIUM_HYDROGEN EXCHANGER 7"/>
    <property type="match status" value="1"/>
</dbReference>
<name>A0ABR8ZK39_9LACO</name>
<evidence type="ECO:0000256" key="5">
    <source>
        <dbReference type="ARBA" id="ARBA00022989"/>
    </source>
</evidence>
<evidence type="ECO:0000313" key="12">
    <source>
        <dbReference type="EMBL" id="MBD8085409.1"/>
    </source>
</evidence>
<dbReference type="InterPro" id="IPR018422">
    <property type="entry name" value="Cation/H_exchanger_CPA1"/>
</dbReference>
<accession>A0ABR8ZK39</accession>
<feature type="transmembrane region" description="Helical" evidence="10">
    <location>
        <begin position="339"/>
        <end position="359"/>
    </location>
</feature>
<keyword evidence="8 10" id="KW-0472">Membrane</keyword>
<protein>
    <submittedName>
        <fullName evidence="12">Cation:proton antiporter</fullName>
    </submittedName>
</protein>
<keyword evidence="7" id="KW-0406">Ion transport</keyword>
<keyword evidence="5 10" id="KW-1133">Transmembrane helix</keyword>
<feature type="transmembrane region" description="Helical" evidence="10">
    <location>
        <begin position="6"/>
        <end position="24"/>
    </location>
</feature>
<evidence type="ECO:0000256" key="6">
    <source>
        <dbReference type="ARBA" id="ARBA00023053"/>
    </source>
</evidence>